<dbReference type="PANTHER" id="PTHR43409:SF4">
    <property type="entry name" value="RADICAL SAM SUPERFAMILY PROTEIN"/>
    <property type="match status" value="1"/>
</dbReference>
<feature type="domain" description="Radical SAM core" evidence="6">
    <location>
        <begin position="11"/>
        <end position="241"/>
    </location>
</feature>
<dbReference type="GO" id="GO:0003824">
    <property type="term" value="F:catalytic activity"/>
    <property type="evidence" value="ECO:0007669"/>
    <property type="project" value="InterPro"/>
</dbReference>
<keyword evidence="3" id="KW-0479">Metal-binding</keyword>
<gene>
    <name evidence="7" type="ORF">HG933_01120</name>
</gene>
<reference evidence="7 8" key="1">
    <citation type="submission" date="2020-04" db="EMBL/GenBank/DDBJ databases">
        <authorList>
            <person name="Hitch T.C.A."/>
            <person name="Wylensek D."/>
            <person name="Clavel T."/>
        </authorList>
    </citation>
    <scope>NUCLEOTIDE SEQUENCE [LARGE SCALE GENOMIC DNA]</scope>
    <source>
        <strain evidence="7 8">WCA-386-APC-2A</strain>
    </source>
</reference>
<dbReference type="PANTHER" id="PTHR43409">
    <property type="entry name" value="ANAEROBIC MAGNESIUM-PROTOPORPHYRIN IX MONOMETHYL ESTER CYCLASE-RELATED"/>
    <property type="match status" value="1"/>
</dbReference>
<dbReference type="SFLD" id="SFLDG01095">
    <property type="entry name" value="Uncharacterised_Radical_SAM_Su"/>
    <property type="match status" value="1"/>
</dbReference>
<accession>A0A848EPP7</accession>
<evidence type="ECO:0000313" key="8">
    <source>
        <dbReference type="Proteomes" id="UP000536773"/>
    </source>
</evidence>
<dbReference type="Pfam" id="PF04055">
    <property type="entry name" value="Radical_SAM"/>
    <property type="match status" value="1"/>
</dbReference>
<dbReference type="InterPro" id="IPR058240">
    <property type="entry name" value="rSAM_sf"/>
</dbReference>
<dbReference type="Gene3D" id="3.80.30.20">
    <property type="entry name" value="tm_1862 like domain"/>
    <property type="match status" value="1"/>
</dbReference>
<dbReference type="EMBL" id="JABBJH010000001">
    <property type="protein sequence ID" value="NMK38016.1"/>
    <property type="molecule type" value="Genomic_DNA"/>
</dbReference>
<proteinExistence type="predicted"/>
<evidence type="ECO:0000256" key="2">
    <source>
        <dbReference type="ARBA" id="ARBA00022691"/>
    </source>
</evidence>
<evidence type="ECO:0000256" key="3">
    <source>
        <dbReference type="ARBA" id="ARBA00022723"/>
    </source>
</evidence>
<dbReference type="InterPro" id="IPR023404">
    <property type="entry name" value="rSAM_horseshoe"/>
</dbReference>
<dbReference type="Proteomes" id="UP000536773">
    <property type="component" value="Unassembled WGS sequence"/>
</dbReference>
<evidence type="ECO:0000259" key="6">
    <source>
        <dbReference type="PROSITE" id="PS51918"/>
    </source>
</evidence>
<dbReference type="SUPFAM" id="SSF102114">
    <property type="entry name" value="Radical SAM enzymes"/>
    <property type="match status" value="1"/>
</dbReference>
<evidence type="ECO:0000256" key="5">
    <source>
        <dbReference type="ARBA" id="ARBA00023014"/>
    </source>
</evidence>
<dbReference type="SFLD" id="SFLDG01082">
    <property type="entry name" value="B12-binding_domain_containing"/>
    <property type="match status" value="1"/>
</dbReference>
<keyword evidence="4" id="KW-0408">Iron</keyword>
<dbReference type="SFLD" id="SFLDS00029">
    <property type="entry name" value="Radical_SAM"/>
    <property type="match status" value="1"/>
</dbReference>
<protein>
    <submittedName>
        <fullName evidence="7">Radical SAM protein</fullName>
    </submittedName>
</protein>
<keyword evidence="5" id="KW-0411">Iron-sulfur</keyword>
<keyword evidence="2" id="KW-0949">S-adenosyl-L-methionine</keyword>
<dbReference type="GO" id="GO:0051536">
    <property type="term" value="F:iron-sulfur cluster binding"/>
    <property type="evidence" value="ECO:0007669"/>
    <property type="project" value="UniProtKB-KW"/>
</dbReference>
<evidence type="ECO:0000313" key="7">
    <source>
        <dbReference type="EMBL" id="NMK38016.1"/>
    </source>
</evidence>
<dbReference type="PROSITE" id="PS51918">
    <property type="entry name" value="RADICAL_SAM"/>
    <property type="match status" value="1"/>
</dbReference>
<comment type="cofactor">
    <cofactor evidence="1">
        <name>[4Fe-4S] cluster</name>
        <dbReference type="ChEBI" id="CHEBI:49883"/>
    </cofactor>
</comment>
<dbReference type="AlphaFoldDB" id="A0A848EPP7"/>
<dbReference type="SMART" id="SM00729">
    <property type="entry name" value="Elp3"/>
    <property type="match status" value="1"/>
</dbReference>
<dbReference type="RefSeq" id="WP_169012985.1">
    <property type="nucleotide sequence ID" value="NZ_JABBJH010000001.1"/>
</dbReference>
<sequence>MHFTSCINRPPYEAASGFLQVTSGCSHASCAFCSYFKDTRFNKSPMEEIEADIKEIPDYFGAPERIFLQGADGFAADYDVLMKAAELIHKYVPSVKTIGGYARIDNFRNKTVEQLKNMKAAGFAEPYIGVESGDDNILKMVNKGYDAAFAREQMEKLTAAGMSFIANFLNGLGGACYGLAHAQKTAKIYEGMDISMIEVSSLTLVPKTILYRRREKGEFAEAGEHERLEEMQEFIRCLKNKTVFLSEHISVPFRAKANLPEDKEELINGIQKIMDNLPEEKMQAHRQMAANYF</sequence>
<dbReference type="GO" id="GO:0046872">
    <property type="term" value="F:metal ion binding"/>
    <property type="evidence" value="ECO:0007669"/>
    <property type="project" value="UniProtKB-KW"/>
</dbReference>
<name>A0A848EPP7_MEGEL</name>
<evidence type="ECO:0000256" key="4">
    <source>
        <dbReference type="ARBA" id="ARBA00023004"/>
    </source>
</evidence>
<dbReference type="InterPro" id="IPR007197">
    <property type="entry name" value="rSAM"/>
</dbReference>
<dbReference type="InterPro" id="IPR006638">
    <property type="entry name" value="Elp3/MiaA/NifB-like_rSAM"/>
</dbReference>
<comment type="caution">
    <text evidence="7">The sequence shown here is derived from an EMBL/GenBank/DDBJ whole genome shotgun (WGS) entry which is preliminary data.</text>
</comment>
<dbReference type="InterPro" id="IPR051198">
    <property type="entry name" value="BchE-like"/>
</dbReference>
<evidence type="ECO:0000256" key="1">
    <source>
        <dbReference type="ARBA" id="ARBA00001966"/>
    </source>
</evidence>
<organism evidence="7 8">
    <name type="scientific">Megasphaera elsdenii</name>
    <dbReference type="NCBI Taxonomy" id="907"/>
    <lineage>
        <taxon>Bacteria</taxon>
        <taxon>Bacillati</taxon>
        <taxon>Bacillota</taxon>
        <taxon>Negativicutes</taxon>
        <taxon>Veillonellales</taxon>
        <taxon>Veillonellaceae</taxon>
        <taxon>Megasphaera</taxon>
    </lineage>
</organism>
<dbReference type="CDD" id="cd01335">
    <property type="entry name" value="Radical_SAM"/>
    <property type="match status" value="1"/>
</dbReference>